<dbReference type="InterPro" id="IPR036273">
    <property type="entry name" value="CRAL/TRIO_N_dom_sf"/>
</dbReference>
<evidence type="ECO:0000313" key="1">
    <source>
        <dbReference type="EMBL" id="KOB65317.1"/>
    </source>
</evidence>
<name>A0A0L7KPW0_OPEBR</name>
<accession>A0A0L7KPW0</accession>
<proteinExistence type="predicted"/>
<organism evidence="1 2">
    <name type="scientific">Operophtera brumata</name>
    <name type="common">Winter moth</name>
    <name type="synonym">Phalaena brumata</name>
    <dbReference type="NCBI Taxonomy" id="104452"/>
    <lineage>
        <taxon>Eukaryota</taxon>
        <taxon>Metazoa</taxon>
        <taxon>Ecdysozoa</taxon>
        <taxon>Arthropoda</taxon>
        <taxon>Hexapoda</taxon>
        <taxon>Insecta</taxon>
        <taxon>Pterygota</taxon>
        <taxon>Neoptera</taxon>
        <taxon>Endopterygota</taxon>
        <taxon>Lepidoptera</taxon>
        <taxon>Glossata</taxon>
        <taxon>Ditrysia</taxon>
        <taxon>Geometroidea</taxon>
        <taxon>Geometridae</taxon>
        <taxon>Larentiinae</taxon>
        <taxon>Operophtera</taxon>
    </lineage>
</organism>
<dbReference type="AlphaFoldDB" id="A0A0L7KPW0"/>
<evidence type="ECO:0000313" key="2">
    <source>
        <dbReference type="Proteomes" id="UP000037510"/>
    </source>
</evidence>
<dbReference type="SUPFAM" id="SSF46938">
    <property type="entry name" value="CRAL/TRIO N-terminal domain"/>
    <property type="match status" value="1"/>
</dbReference>
<feature type="non-terminal residue" evidence="1">
    <location>
        <position position="171"/>
    </location>
</feature>
<reference evidence="1 2" key="1">
    <citation type="journal article" date="2015" name="Genome Biol. Evol.">
        <title>The genome of winter moth (Operophtera brumata) provides a genomic perspective on sexual dimorphism and phenology.</title>
        <authorList>
            <person name="Derks M.F."/>
            <person name="Smit S."/>
            <person name="Salis L."/>
            <person name="Schijlen E."/>
            <person name="Bossers A."/>
            <person name="Mateman C."/>
            <person name="Pijl A.S."/>
            <person name="de Ridder D."/>
            <person name="Groenen M.A."/>
            <person name="Visser M.E."/>
            <person name="Megens H.J."/>
        </authorList>
    </citation>
    <scope>NUCLEOTIDE SEQUENCE [LARGE SCALE GENOMIC DNA]</scope>
    <source>
        <strain evidence="1">WM2013NL</strain>
        <tissue evidence="1">Head and thorax</tissue>
    </source>
</reference>
<sequence length="171" mass="19601">MAVKFSSKISIDVNGKMESIPANPLLKFNPTTLEDIRKCWNLDNGRMEQSLDILEDYKISFEVNGTMQSIPANPLLKFNPTTLEDVRKCWNLDNGRMEQSLDILEEWMSKQKHFTNKSFSREYLERTLVSCKGSVEKAKSQIDKLCTMKSLVPKFFISGDVKKNLGELAEI</sequence>
<gene>
    <name evidence="1" type="ORF">OBRU01_22921</name>
</gene>
<dbReference type="EMBL" id="JTDY01007293">
    <property type="protein sequence ID" value="KOB65317.1"/>
    <property type="molecule type" value="Genomic_DNA"/>
</dbReference>
<protein>
    <submittedName>
        <fullName evidence="1">CRAL/TRIO domain-containing protein</fullName>
    </submittedName>
</protein>
<dbReference type="Proteomes" id="UP000037510">
    <property type="component" value="Unassembled WGS sequence"/>
</dbReference>
<comment type="caution">
    <text evidence="1">The sequence shown here is derived from an EMBL/GenBank/DDBJ whole genome shotgun (WGS) entry which is preliminary data.</text>
</comment>
<keyword evidence="2" id="KW-1185">Reference proteome</keyword>